<accession>A0ABW8VVX3</accession>
<evidence type="ECO:0000313" key="2">
    <source>
        <dbReference type="EMBL" id="MFL8939000.1"/>
    </source>
</evidence>
<dbReference type="Proteomes" id="UP001628668">
    <property type="component" value="Unassembled WGS sequence"/>
</dbReference>
<comment type="caution">
    <text evidence="2">The sequence shown here is derived from an EMBL/GenBank/DDBJ whole genome shotgun (WGS) entry which is preliminary data.</text>
</comment>
<gene>
    <name evidence="2" type="ORF">ACKA06_19635</name>
</gene>
<keyword evidence="3" id="KW-1185">Reference proteome</keyword>
<dbReference type="RefSeq" id="WP_411160430.1">
    <property type="nucleotide sequence ID" value="NZ_JBJOSA010000027.1"/>
</dbReference>
<dbReference type="SUPFAM" id="SSF52540">
    <property type="entry name" value="P-loop containing nucleoside triphosphate hydrolases"/>
    <property type="match status" value="1"/>
</dbReference>
<keyword evidence="2" id="KW-0067">ATP-binding</keyword>
<sequence length="545" mass="62832">MTELYSSIKLPNGNLAQKAMYHKQEIELYDGNPLIEALPPILSYEEAFDRLSYEPKYNPLERQLSPHHRYHALMNLTRFFQPVRAHLDLQDRFSRFVRHGYVGRNPMSKNHTEILNEFHHSLQGGKELITSPDIRTFASSFTLMGFSGIGKTTAIERILSLYPQLVVHENPINLIQIVYLKLNCPHDGSLKSLCMDFFLKIDNLLGTNYYEKYGTRRNSISSMITRMGQIARLHCIGALIIDEIQHLLTSKDNGSEKMMNFFVTLVNEIGIPVMMIGTMKARAVLQRDFRQARRGSGQGDMVWQQMEKGEDWDIFIESMWEYQWTKNFTELTQELNDTIYEESQGITDIAVKLFALSQGRAIHTGVEKITPKLITKVAKEELQLVQPMLNALRSGLISEIEKYEDIIPMDIEDYLRQQMPKVDLKAKIQAKKEEHAKRRKTHEFSLLVEVIGSLVSLGYEEVKAEKTVLQVLKTMVEPTKKEVLIQALEELDEKKPTVINKKTTPKKSESHLTKLVEKGKKKKESAYETLLQNDYIKNPLTELVI</sequence>
<protein>
    <submittedName>
        <fullName evidence="2">ATP-binding protein</fullName>
    </submittedName>
</protein>
<reference evidence="2 3" key="1">
    <citation type="submission" date="2024-12" db="EMBL/GenBank/DDBJ databases">
        <authorList>
            <person name="Li X."/>
            <person name="Zhang D."/>
        </authorList>
    </citation>
    <scope>NUCLEOTIDE SEQUENCE [LARGE SCALE GENOMIC DNA]</scope>
    <source>
        <strain evidence="2 3">JCM19602</strain>
    </source>
</reference>
<name>A0ABW8VVX3_9BACI</name>
<dbReference type="InterPro" id="IPR049945">
    <property type="entry name" value="AAA_22"/>
</dbReference>
<dbReference type="Gene3D" id="1.10.8.10">
    <property type="entry name" value="DNA helicase RuvA subunit, C-terminal domain"/>
    <property type="match status" value="1"/>
</dbReference>
<keyword evidence="2" id="KW-0547">Nucleotide-binding</keyword>
<proteinExistence type="predicted"/>
<dbReference type="EMBL" id="JBJOSA010000027">
    <property type="protein sequence ID" value="MFL8939000.1"/>
    <property type="molecule type" value="Genomic_DNA"/>
</dbReference>
<dbReference type="Gene3D" id="3.40.50.300">
    <property type="entry name" value="P-loop containing nucleotide triphosphate hydrolases"/>
    <property type="match status" value="1"/>
</dbReference>
<dbReference type="Pfam" id="PF13401">
    <property type="entry name" value="AAA_22"/>
    <property type="match status" value="1"/>
</dbReference>
<dbReference type="GO" id="GO:0005524">
    <property type="term" value="F:ATP binding"/>
    <property type="evidence" value="ECO:0007669"/>
    <property type="project" value="UniProtKB-KW"/>
</dbReference>
<evidence type="ECO:0000313" key="3">
    <source>
        <dbReference type="Proteomes" id="UP001628668"/>
    </source>
</evidence>
<evidence type="ECO:0000259" key="1">
    <source>
        <dbReference type="Pfam" id="PF13401"/>
    </source>
</evidence>
<feature type="domain" description="ORC1/DEAH AAA+ ATPase" evidence="1">
    <location>
        <begin position="139"/>
        <end position="285"/>
    </location>
</feature>
<organism evidence="2 3">
    <name type="scientific">Rossellomorea oryzaecorticis</name>
    <dbReference type="NCBI Taxonomy" id="1396505"/>
    <lineage>
        <taxon>Bacteria</taxon>
        <taxon>Bacillati</taxon>
        <taxon>Bacillota</taxon>
        <taxon>Bacilli</taxon>
        <taxon>Bacillales</taxon>
        <taxon>Bacillaceae</taxon>
        <taxon>Rossellomorea</taxon>
    </lineage>
</organism>
<dbReference type="InterPro" id="IPR027417">
    <property type="entry name" value="P-loop_NTPase"/>
</dbReference>